<evidence type="ECO:0000313" key="12">
    <source>
        <dbReference type="Proteomes" id="UP001058016"/>
    </source>
</evidence>
<keyword evidence="3" id="KW-1003">Cell membrane</keyword>
<keyword evidence="2" id="KW-0813">Transport</keyword>
<evidence type="ECO:0000256" key="1">
    <source>
        <dbReference type="ARBA" id="ARBA00004429"/>
    </source>
</evidence>
<feature type="transmembrane region" description="Helical" evidence="9">
    <location>
        <begin position="111"/>
        <end position="128"/>
    </location>
</feature>
<keyword evidence="5 9" id="KW-0812">Transmembrane</keyword>
<evidence type="ECO:0000256" key="5">
    <source>
        <dbReference type="ARBA" id="ARBA00022692"/>
    </source>
</evidence>
<feature type="transmembrane region" description="Helical" evidence="9">
    <location>
        <begin position="148"/>
        <end position="168"/>
    </location>
</feature>
<keyword evidence="7 9" id="KW-0472">Membrane</keyword>
<protein>
    <submittedName>
        <fullName evidence="11">YeeE/YedE family protein</fullName>
    </submittedName>
</protein>
<evidence type="ECO:0000313" key="11">
    <source>
        <dbReference type="EMBL" id="UUF08391.1"/>
    </source>
</evidence>
<dbReference type="Proteomes" id="UP001058016">
    <property type="component" value="Chromosome"/>
</dbReference>
<dbReference type="PANTHER" id="PTHR30574">
    <property type="entry name" value="INNER MEMBRANE PROTEIN YEDE"/>
    <property type="match status" value="1"/>
</dbReference>
<dbReference type="RefSeq" id="WP_212724126.1">
    <property type="nucleotide sequence ID" value="NZ_CP071249.1"/>
</dbReference>
<evidence type="ECO:0000313" key="13">
    <source>
        <dbReference type="Proteomes" id="UP001058072"/>
    </source>
</evidence>
<dbReference type="InterPro" id="IPR007272">
    <property type="entry name" value="Sulf_transp_TsuA/YedE"/>
</dbReference>
<evidence type="ECO:0000256" key="2">
    <source>
        <dbReference type="ARBA" id="ARBA00022448"/>
    </source>
</evidence>
<dbReference type="Proteomes" id="UP001058072">
    <property type="component" value="Chromosome"/>
</dbReference>
<evidence type="ECO:0000256" key="4">
    <source>
        <dbReference type="ARBA" id="ARBA00022519"/>
    </source>
</evidence>
<keyword evidence="4" id="KW-0997">Cell inner membrane</keyword>
<proteinExistence type="inferred from homology"/>
<feature type="transmembrane region" description="Helical" evidence="9">
    <location>
        <begin position="70"/>
        <end position="90"/>
    </location>
</feature>
<evidence type="ECO:0000256" key="7">
    <source>
        <dbReference type="ARBA" id="ARBA00023136"/>
    </source>
</evidence>
<comment type="subcellular location">
    <subcellularLocation>
        <location evidence="1">Cell inner membrane</location>
        <topology evidence="1">Multi-pass membrane protein</topology>
    </subcellularLocation>
</comment>
<gene>
    <name evidence="10" type="ORF">J0J69_06700</name>
    <name evidence="11" type="ORF">J0J70_12620</name>
</gene>
<dbReference type="GO" id="GO:0005886">
    <property type="term" value="C:plasma membrane"/>
    <property type="evidence" value="ECO:0007669"/>
    <property type="project" value="UniProtKB-SubCell"/>
</dbReference>
<name>A0A9Q9CN42_9FIRM</name>
<keyword evidence="6 9" id="KW-1133">Transmembrane helix</keyword>
<evidence type="ECO:0000256" key="9">
    <source>
        <dbReference type="SAM" id="Phobius"/>
    </source>
</evidence>
<evidence type="ECO:0000256" key="8">
    <source>
        <dbReference type="ARBA" id="ARBA00035655"/>
    </source>
</evidence>
<dbReference type="EMBL" id="CP071250">
    <property type="protein sequence ID" value="UUF08391.1"/>
    <property type="molecule type" value="Genomic_DNA"/>
</dbReference>
<evidence type="ECO:0000256" key="3">
    <source>
        <dbReference type="ARBA" id="ARBA00022475"/>
    </source>
</evidence>
<evidence type="ECO:0000256" key="6">
    <source>
        <dbReference type="ARBA" id="ARBA00022989"/>
    </source>
</evidence>
<keyword evidence="12" id="KW-1185">Reference proteome</keyword>
<sequence length="178" mass="19635">MKLPNWMKSAILLSLSFFIAVWLVKPVGVSTQFSVLSGIIHTAIDKDALEENAYYQKDDGKIAEEIEHPWNYNFVFVLAIPVGGMIGYALDSKRRESRRENTTCSIKSSVWRTYVLPFIGGILLLFGARMAGGCTSGHMMSGMMQSSVSGYVFAASVFIVAIPTALIITKIRSRKVGM</sequence>
<dbReference type="AlphaFoldDB" id="A0A9Q9CN42"/>
<dbReference type="EMBL" id="CP071249">
    <property type="protein sequence ID" value="UUF07168.1"/>
    <property type="molecule type" value="Genomic_DNA"/>
</dbReference>
<dbReference type="Pfam" id="PF04143">
    <property type="entry name" value="Sulf_transp"/>
    <property type="match status" value="1"/>
</dbReference>
<organism evidence="11 13">
    <name type="scientific">Turicibacter bilis</name>
    <dbReference type="NCBI Taxonomy" id="2735723"/>
    <lineage>
        <taxon>Bacteria</taxon>
        <taxon>Bacillati</taxon>
        <taxon>Bacillota</taxon>
        <taxon>Erysipelotrichia</taxon>
        <taxon>Erysipelotrichales</taxon>
        <taxon>Turicibacteraceae</taxon>
        <taxon>Turicibacter</taxon>
    </lineage>
</organism>
<reference evidence="11 12" key="1">
    <citation type="submission" date="2021-03" db="EMBL/GenBank/DDBJ databases">
        <title>Comparative Genomics and Metabolomics in the genus Turicibacter.</title>
        <authorList>
            <person name="Maki J."/>
            <person name="Looft T."/>
        </authorList>
    </citation>
    <scope>NUCLEOTIDE SEQUENCE</scope>
    <source>
        <strain evidence="11">ISU324</strain>
        <strain evidence="10 12">MMM721</strain>
    </source>
</reference>
<comment type="similarity">
    <text evidence="8">Belongs to the TsuA/YedE (TC 9.B.102) family.</text>
</comment>
<evidence type="ECO:0000313" key="10">
    <source>
        <dbReference type="EMBL" id="UUF07168.1"/>
    </source>
</evidence>
<accession>A0A9Q9CN42</accession>
<dbReference type="PANTHER" id="PTHR30574:SF1">
    <property type="entry name" value="SULPHUR TRANSPORT DOMAIN-CONTAINING PROTEIN"/>
    <property type="match status" value="1"/>
</dbReference>